<keyword evidence="3" id="KW-1185">Reference proteome</keyword>
<keyword evidence="1" id="KW-1133">Transmembrane helix</keyword>
<sequence length="123" mass="13526">MVTRYSLKRRNGRPPARGTRHVVLVRVFACLSAVALVAAFAIAALLPPQMSLGSMLLALDPTMLGRLHLSIARHAWEGLWRQGLMPFLLRPAWLTPLMTGLVAAGIAYSLNNRPTRQSTRRSG</sequence>
<proteinExistence type="predicted"/>
<dbReference type="EMBL" id="VCDI01000007">
    <property type="protein sequence ID" value="TLU71295.1"/>
    <property type="molecule type" value="Genomic_DNA"/>
</dbReference>
<evidence type="ECO:0000313" key="2">
    <source>
        <dbReference type="EMBL" id="TLU71295.1"/>
    </source>
</evidence>
<dbReference type="AlphaFoldDB" id="A0A5R9J0U2"/>
<dbReference type="Proteomes" id="UP000305654">
    <property type="component" value="Unassembled WGS sequence"/>
</dbReference>
<keyword evidence="1" id="KW-0812">Transmembrane</keyword>
<dbReference type="OrthoDB" id="9977870at2"/>
<feature type="transmembrane region" description="Helical" evidence="1">
    <location>
        <begin position="21"/>
        <end position="46"/>
    </location>
</feature>
<dbReference type="RefSeq" id="WP_138327332.1">
    <property type="nucleotide sequence ID" value="NZ_VCDI01000007.1"/>
</dbReference>
<protein>
    <submittedName>
        <fullName evidence="2">Uncharacterized protein</fullName>
    </submittedName>
</protein>
<comment type="caution">
    <text evidence="2">The sequence shown here is derived from an EMBL/GenBank/DDBJ whole genome shotgun (WGS) entry which is preliminary data.</text>
</comment>
<feature type="transmembrane region" description="Helical" evidence="1">
    <location>
        <begin position="93"/>
        <end position="111"/>
    </location>
</feature>
<name>A0A5R9J0U2_9PROT</name>
<reference evidence="2 3" key="1">
    <citation type="submission" date="2019-05" db="EMBL/GenBank/DDBJ databases">
        <authorList>
            <person name="Pankratov T."/>
            <person name="Grouzdev D."/>
        </authorList>
    </citation>
    <scope>NUCLEOTIDE SEQUENCE [LARGE SCALE GENOMIC DNA]</scope>
    <source>
        <strain evidence="2 3">KEBCLARHB70R</strain>
    </source>
</reference>
<evidence type="ECO:0000313" key="3">
    <source>
        <dbReference type="Proteomes" id="UP000305654"/>
    </source>
</evidence>
<evidence type="ECO:0000256" key="1">
    <source>
        <dbReference type="SAM" id="Phobius"/>
    </source>
</evidence>
<keyword evidence="1" id="KW-0472">Membrane</keyword>
<accession>A0A5R9J0U2</accession>
<organism evidence="2 3">
    <name type="scientific">Lichenicoccus roseus</name>
    <dbReference type="NCBI Taxonomy" id="2683649"/>
    <lineage>
        <taxon>Bacteria</taxon>
        <taxon>Pseudomonadati</taxon>
        <taxon>Pseudomonadota</taxon>
        <taxon>Alphaproteobacteria</taxon>
        <taxon>Acetobacterales</taxon>
        <taxon>Acetobacteraceae</taxon>
        <taxon>Lichenicoccus</taxon>
    </lineage>
</organism>
<gene>
    <name evidence="2" type="ORF">FE263_17515</name>
</gene>